<dbReference type="Pfam" id="PF13175">
    <property type="entry name" value="AAA_15"/>
    <property type="match status" value="1"/>
</dbReference>
<proteinExistence type="predicted"/>
<feature type="domain" description="Endonuclease GajA/Old nuclease/RecF-like AAA" evidence="1">
    <location>
        <begin position="56"/>
        <end position="205"/>
    </location>
</feature>
<dbReference type="Proteomes" id="UP000537862">
    <property type="component" value="Unassembled WGS sequence"/>
</dbReference>
<dbReference type="RefSeq" id="WP_171679493.1">
    <property type="nucleotide sequence ID" value="NZ_JABGBN010000001.1"/>
</dbReference>
<name>A0A849P1C1_9BURK</name>
<comment type="caution">
    <text evidence="2">The sequence shown here is derived from an EMBL/GenBank/DDBJ whole genome shotgun (WGS) entry which is preliminary data.</text>
</comment>
<dbReference type="EMBL" id="JABGBN010000001">
    <property type="protein sequence ID" value="NOL50806.1"/>
    <property type="molecule type" value="Genomic_DNA"/>
</dbReference>
<dbReference type="SUPFAM" id="SSF52540">
    <property type="entry name" value="P-loop containing nucleoside triphosphate hydrolases"/>
    <property type="match status" value="1"/>
</dbReference>
<evidence type="ECO:0000259" key="1">
    <source>
        <dbReference type="Pfam" id="PF13175"/>
    </source>
</evidence>
<reference evidence="2 3" key="1">
    <citation type="submission" date="2020-05" db="EMBL/GenBank/DDBJ databases">
        <authorList>
            <person name="Niu N."/>
        </authorList>
    </citation>
    <scope>NUCLEOTIDE SEQUENCE [LARGE SCALE GENOMIC DNA]</scope>
    <source>
        <strain evidence="2 3">3340-03</strain>
    </source>
</reference>
<evidence type="ECO:0000313" key="2">
    <source>
        <dbReference type="EMBL" id="NOL50806.1"/>
    </source>
</evidence>
<sequence>MRDSATSEQILNFLIKEVIEIAVFYRLSKQFTRLMYMPAARTGLMFGYHNIVQNDFRKNNEQWSLQVESINRDNAELTMPLKSFVADLNDLRHYHSYHQNHGLINPLETRLMEGNICINPDKQIYEFKPEGLQNSLPLSASSSLVTELAALSIQYNQLNNHSSFVIFEEPEAHLHLSAQREMAKLIVGLVNQGTYVLLTSHSDTFLQQINNLVLLNRLQDQALLEQLQIKDYETLSAEKVALYDFKVEEGKTNVQRIECGEYGFVAPSINEELFQLLQETNLILDRVSKDEQDTAVTTDKEGS</sequence>
<gene>
    <name evidence="2" type="ORF">HKX39_01255</name>
</gene>
<organism evidence="2 3">
    <name type="scientific">Pelistega suis</name>
    <dbReference type="NCBI Taxonomy" id="1631957"/>
    <lineage>
        <taxon>Bacteria</taxon>
        <taxon>Pseudomonadati</taxon>
        <taxon>Pseudomonadota</taxon>
        <taxon>Betaproteobacteria</taxon>
        <taxon>Burkholderiales</taxon>
        <taxon>Alcaligenaceae</taxon>
        <taxon>Pelistega</taxon>
    </lineage>
</organism>
<keyword evidence="3" id="KW-1185">Reference proteome</keyword>
<dbReference type="InterPro" id="IPR041685">
    <property type="entry name" value="AAA_GajA/Old/RecF-like"/>
</dbReference>
<dbReference type="InterPro" id="IPR027417">
    <property type="entry name" value="P-loop_NTPase"/>
</dbReference>
<dbReference type="Gene3D" id="3.40.50.300">
    <property type="entry name" value="P-loop containing nucleotide triphosphate hydrolases"/>
    <property type="match status" value="1"/>
</dbReference>
<protein>
    <submittedName>
        <fullName evidence="2">AAA family ATPase</fullName>
    </submittedName>
</protein>
<accession>A0A849P1C1</accession>
<evidence type="ECO:0000313" key="3">
    <source>
        <dbReference type="Proteomes" id="UP000537862"/>
    </source>
</evidence>
<dbReference type="AlphaFoldDB" id="A0A849P1C1"/>